<dbReference type="Pfam" id="PF13041">
    <property type="entry name" value="PPR_2"/>
    <property type="match status" value="4"/>
</dbReference>
<keyword evidence="2" id="KW-0677">Repeat</keyword>
<comment type="caution">
    <text evidence="5">The sequence shown here is derived from an EMBL/GenBank/DDBJ whole genome shotgun (WGS) entry which is preliminary data.</text>
</comment>
<reference evidence="5 6" key="1">
    <citation type="journal article" date="2020" name="bioRxiv">
        <title>Sequence and annotation of 42 cannabis genomes reveals extensive copy number variation in cannabinoid synthesis and pathogen resistance genes.</title>
        <authorList>
            <person name="Mckernan K.J."/>
            <person name="Helbert Y."/>
            <person name="Kane L.T."/>
            <person name="Ebling H."/>
            <person name="Zhang L."/>
            <person name="Liu B."/>
            <person name="Eaton Z."/>
            <person name="Mclaughlin S."/>
            <person name="Kingan S."/>
            <person name="Baybayan P."/>
            <person name="Concepcion G."/>
            <person name="Jordan M."/>
            <person name="Riva A."/>
            <person name="Barbazuk W."/>
            <person name="Harkins T."/>
        </authorList>
    </citation>
    <scope>NUCLEOTIDE SEQUENCE [LARGE SCALE GENOMIC DNA]</scope>
    <source>
        <strain evidence="6">cv. Jamaican Lion 4</strain>
        <tissue evidence="5">Leaf</tissue>
    </source>
</reference>
<accession>A0A7J6GTU2</accession>
<feature type="repeat" description="PPR" evidence="3">
    <location>
        <begin position="699"/>
        <end position="733"/>
    </location>
</feature>
<dbReference type="FunFam" id="1.25.40.10:FF:000090">
    <property type="entry name" value="Pentatricopeptide repeat-containing protein, chloroplastic"/>
    <property type="match status" value="1"/>
</dbReference>
<feature type="repeat" description="PPR" evidence="3">
    <location>
        <begin position="598"/>
        <end position="632"/>
    </location>
</feature>
<sequence length="1901" mass="212336">MPFQSDLRPVAAIITSIKNPSVYSLRSLFTSLSTPTSHSLPFSSSSTSPWFSVLRSAVATADLSLGKRAHALIIRTGQDPDRFLTNNLITMYSKCGSLLYARYLFDKSPDRDLVTWNSILAAIAQSADSKIENIQEGFDVFRNLREYFVSTSRLTLAPLLKLCLLSGYVWASEAVHCYAVKIGLEWDVFVSGALVNIYSKFGRIKEARGLFDLMPERDVVLWNVMLKVYLEMGLEKEVVYLFNEFHQSGLRPDDVTMRCVISGINKLGSDKCGRYLDQVQAYSTKLSLYRDDSDVYVWNKTLSEYLQVGEKRLAISCFVNMIRSMVKFDVVTLVVILSAVLGTHDLELGKQIHCVAVKSGFDSEVSIANSLINMYSKLGSVYFARKVFKYMEELDLISWNSMISSCSQSGLEEESVNLFRDLLDTGVVPDQFTLASVLRACSSLKEGLPIARQVHVHVVKLGKIADKFVSTALIDVYSRSGKMGDAEVVLHKKVEFDLASWNAMMFGYIIGNKSHKALELLSLMHKLGERADEITLAAATKASGSLVALEQGKQIHGHVSKTGFDGDLCVISGILDMYIKCGDMVSANTVFADIPTPDDVAWTTMISGCVENGDEDRALSIYHQMRLAGIQPDEYTFATLVKASSCLTALEQGRQIHANVIKLDCASDPFVGTSLVDMYAKCGNIESAYCLFKRMDVKNVALWNALLVGLAQHGDAKEALNLFKCMVGNNIEPDRVTFVGVLSACSHSGLISEAYGYFSSMHKDYGIEPEIEHYACLVDALGRSGRVREAENLISSMPFKASASMYRALLGACRVQGDTETGKRVAEQLLVLEPSDSAAYVLLSNMYAAANRWDEASNARKQMKSKNVKKDPGFSWIDVKNKMHLFVVDDKSHPESDLIYDKVEDLIRRIREEGYVPDTDFVLVDVEEEEKERALYYHSEKLAIAYGLLRCPPSTTITVIKNLRVCGDCHNAIKHISKVSEREIVLRDANRFHRFRNGTCSCGDYCKIGCEAPVKVAVNFLEGKTEECSVEMQFQPQPFCRISLYVLTSQSLPFSSSSSPWFSILRSAAATADLSLGKCAHAKIIRTGEIPDRFLTNNLITMYSKCGSLVYARHLFNRTNYRDLVTWNSILAAISRSAESKFENIQEGFSVFRNLRESFISTSPFSLAPMLKLCLLSGYVWASETVHGYAIKICLEQDTFVSGALVNIYSKFRRISEARALFDSMPEKDVVLWNVMLKVYLDMGLEEEVLYLFTEFHRSGLHPNDVTMCCVISGINKLGFDKCSSRYLQQVQAYSTKLSLYEDDSDAYMWNKTLSKYLQVGEKWLAINCFINMIRSKVKYDAVTLVVMLSTISGTHDLELGKQIHCIIVKSGFDSELSIANSLINMYSKLGSVYFARKVFKYMKDLDLISWNSMISSCTRSGLEEESMSLFKDLLDFGVVPDQFTLASVLRACSSLKEGLSLARQVHVHAVKLGKVADRFVSTALVDVYSRCGKIEEAEVVLHKQVEFDLVSWNAMMFGYIICNKSHKALELLSLMHKIGERVDEITLATATKASGSLVALEQGKQIHGHVTKVGFGVDLCVGSGILDMYVKCGDMVNANIVFSEISVPDDVAWTTMISGCVENGHVDRALSIYHQMREFGVQPDEYAFATLVKVCSSITTLELGRQIHANVIKLDYAFDPFVGTSLVDMYAKCGSIEDAYCLFKKMDVKDVTLWNALLVGLAQHGHVEKALNLFKCMVDNHIEPNKVTFLGVLFACSHSGLISEAYRYFASMHKDYGIEPDVEHYAYLVDALARFGHVREAEKLIASMPSKASTSIYRTLLGACRIEGDIETGRRVVKRLLALEPSDSASYVLLSNMCAASNCWDEVSNTRKMMKRKNVKKDSGYSWIIVKEHHEKHEMY</sequence>
<dbReference type="Pfam" id="PF20431">
    <property type="entry name" value="E_motif"/>
    <property type="match status" value="2"/>
</dbReference>
<dbReference type="FunFam" id="1.25.40.10:FF:000285">
    <property type="entry name" value="Pentatricopeptide repeat-containing protein, chloroplastic"/>
    <property type="match status" value="1"/>
</dbReference>
<feature type="repeat" description="PPR" evidence="3">
    <location>
        <begin position="1407"/>
        <end position="1441"/>
    </location>
</feature>
<dbReference type="NCBIfam" id="TIGR00756">
    <property type="entry name" value="PPR"/>
    <property type="match status" value="8"/>
</dbReference>
<dbReference type="InterPro" id="IPR046960">
    <property type="entry name" value="PPR_At4g14850-like_plant"/>
</dbReference>
<keyword evidence="6" id="KW-1185">Reference proteome</keyword>
<dbReference type="FunFam" id="1.25.40.10:FF:000366">
    <property type="entry name" value="Pentatricopeptide (PPR) repeat-containing protein"/>
    <property type="match status" value="1"/>
</dbReference>
<organism evidence="5 6">
    <name type="scientific">Cannabis sativa</name>
    <name type="common">Hemp</name>
    <name type="synonym">Marijuana</name>
    <dbReference type="NCBI Taxonomy" id="3483"/>
    <lineage>
        <taxon>Eukaryota</taxon>
        <taxon>Viridiplantae</taxon>
        <taxon>Streptophyta</taxon>
        <taxon>Embryophyta</taxon>
        <taxon>Tracheophyta</taxon>
        <taxon>Spermatophyta</taxon>
        <taxon>Magnoliopsida</taxon>
        <taxon>eudicotyledons</taxon>
        <taxon>Gunneridae</taxon>
        <taxon>Pentapetalae</taxon>
        <taxon>rosids</taxon>
        <taxon>fabids</taxon>
        <taxon>Rosales</taxon>
        <taxon>Cannabaceae</taxon>
        <taxon>Cannabis</taxon>
    </lineage>
</organism>
<proteinExistence type="inferred from homology"/>
<dbReference type="FunFam" id="1.25.40.10:FF:000343">
    <property type="entry name" value="Pentatricopeptide repeat-containing protein At3g58590"/>
    <property type="match status" value="1"/>
</dbReference>
<dbReference type="SUPFAM" id="SSF48452">
    <property type="entry name" value="TPR-like"/>
    <property type="match status" value="1"/>
</dbReference>
<dbReference type="InterPro" id="IPR046849">
    <property type="entry name" value="E2_motif"/>
</dbReference>
<gene>
    <name evidence="5" type="ORF">G4B88_003542</name>
</gene>
<feature type="repeat" description="PPR" evidence="3">
    <location>
        <begin position="218"/>
        <end position="252"/>
    </location>
</feature>
<dbReference type="GO" id="GO:0003729">
    <property type="term" value="F:mRNA binding"/>
    <property type="evidence" value="ECO:0007669"/>
    <property type="project" value="UniProtKB-ARBA"/>
</dbReference>
<comment type="similarity">
    <text evidence="1">Belongs to the PPR family. PCMP-H subfamily.</text>
</comment>
<dbReference type="PANTHER" id="PTHR47926:SF543">
    <property type="entry name" value="(WILD MALAYSIAN BANANA) HYPOTHETICAL PROTEIN"/>
    <property type="match status" value="1"/>
</dbReference>
<dbReference type="Pfam" id="PF14432">
    <property type="entry name" value="DYW_deaminase"/>
    <property type="match status" value="1"/>
</dbReference>
<dbReference type="InterPro" id="IPR032867">
    <property type="entry name" value="DYW_dom"/>
</dbReference>
<dbReference type="Proteomes" id="UP000583929">
    <property type="component" value="Unassembled WGS sequence"/>
</dbReference>
<dbReference type="GO" id="GO:0008270">
    <property type="term" value="F:zinc ion binding"/>
    <property type="evidence" value="ECO:0007669"/>
    <property type="project" value="InterPro"/>
</dbReference>
<dbReference type="InterPro" id="IPR002885">
    <property type="entry name" value="PPR_rpt"/>
</dbReference>
<feature type="repeat" description="PPR" evidence="3">
    <location>
        <begin position="1711"/>
        <end position="1745"/>
    </location>
</feature>
<evidence type="ECO:0000313" key="6">
    <source>
        <dbReference type="Proteomes" id="UP000583929"/>
    </source>
</evidence>
<protein>
    <recommendedName>
        <fullName evidence="4">DYW domain-containing protein</fullName>
    </recommendedName>
</protein>
<feature type="repeat" description="PPR" evidence="3">
    <location>
        <begin position="1509"/>
        <end position="1543"/>
    </location>
</feature>
<dbReference type="InterPro" id="IPR046848">
    <property type="entry name" value="E_motif"/>
</dbReference>
<dbReference type="FunFam" id="1.25.40.10:FF:001139">
    <property type="entry name" value="Uncharacterized protein"/>
    <property type="match status" value="1"/>
</dbReference>
<evidence type="ECO:0000259" key="4">
    <source>
        <dbReference type="Pfam" id="PF14432"/>
    </source>
</evidence>
<evidence type="ECO:0000256" key="2">
    <source>
        <dbReference type="ARBA" id="ARBA00022737"/>
    </source>
</evidence>
<feature type="domain" description="DYW" evidence="4">
    <location>
        <begin position="914"/>
        <end position="1005"/>
    </location>
</feature>
<dbReference type="EMBL" id="JAATIQ010000083">
    <property type="protein sequence ID" value="KAF4386325.1"/>
    <property type="molecule type" value="Genomic_DNA"/>
</dbReference>
<dbReference type="FunFam" id="1.25.40.10:FF:000073">
    <property type="entry name" value="Pentatricopeptide repeat-containing protein chloroplastic"/>
    <property type="match status" value="1"/>
</dbReference>
<dbReference type="Pfam" id="PF01535">
    <property type="entry name" value="PPR"/>
    <property type="match status" value="14"/>
</dbReference>
<evidence type="ECO:0000313" key="5">
    <source>
        <dbReference type="EMBL" id="KAF4386325.1"/>
    </source>
</evidence>
<name>A0A7J6GTU2_CANSA</name>
<dbReference type="Pfam" id="PF20430">
    <property type="entry name" value="Eplus_motif"/>
    <property type="match status" value="1"/>
</dbReference>
<feature type="repeat" description="PPR" evidence="3">
    <location>
        <begin position="1610"/>
        <end position="1644"/>
    </location>
</feature>
<evidence type="ECO:0000256" key="3">
    <source>
        <dbReference type="PROSITE-ProRule" id="PRU00708"/>
    </source>
</evidence>
<dbReference type="GO" id="GO:0009451">
    <property type="term" value="P:RNA modification"/>
    <property type="evidence" value="ECO:0007669"/>
    <property type="project" value="InterPro"/>
</dbReference>
<feature type="repeat" description="PPR" evidence="3">
    <location>
        <begin position="497"/>
        <end position="531"/>
    </location>
</feature>
<dbReference type="PROSITE" id="PS51375">
    <property type="entry name" value="PPR"/>
    <property type="match status" value="11"/>
</dbReference>
<dbReference type="FunFam" id="1.25.40.10:FF:000031">
    <property type="entry name" value="Pentatricopeptide repeat-containing protein mitochondrial"/>
    <property type="match status" value="1"/>
</dbReference>
<feature type="repeat" description="PPR" evidence="3">
    <location>
        <begin position="1229"/>
        <end position="1263"/>
    </location>
</feature>
<dbReference type="Gene3D" id="1.25.40.10">
    <property type="entry name" value="Tetratricopeptide repeat domain"/>
    <property type="match status" value="13"/>
</dbReference>
<evidence type="ECO:0000256" key="1">
    <source>
        <dbReference type="ARBA" id="ARBA00006643"/>
    </source>
</evidence>
<dbReference type="FunFam" id="1.25.40.10:FF:001086">
    <property type="entry name" value="Pentatricopeptide repeat-containing protein At4g33170"/>
    <property type="match status" value="2"/>
</dbReference>
<feature type="repeat" description="PPR" evidence="3">
    <location>
        <begin position="836"/>
        <end position="870"/>
    </location>
</feature>
<dbReference type="InterPro" id="IPR011990">
    <property type="entry name" value="TPR-like_helical_dom_sf"/>
</dbReference>
<dbReference type="PANTHER" id="PTHR47926">
    <property type="entry name" value="PENTATRICOPEPTIDE REPEAT-CONTAINING PROTEIN"/>
    <property type="match status" value="1"/>
</dbReference>
<feature type="repeat" description="PPR" evidence="3">
    <location>
        <begin position="395"/>
        <end position="429"/>
    </location>
</feature>